<evidence type="ECO:0000256" key="1">
    <source>
        <dbReference type="SAM" id="SignalP"/>
    </source>
</evidence>
<evidence type="ECO:0000259" key="2">
    <source>
        <dbReference type="SMART" id="SM00034"/>
    </source>
</evidence>
<dbReference type="InterPro" id="IPR016186">
    <property type="entry name" value="C-type_lectin-like/link_sf"/>
</dbReference>
<evidence type="ECO:0000313" key="4">
    <source>
        <dbReference type="EMBL" id="PIC12087.1"/>
    </source>
</evidence>
<keyword evidence="5" id="KW-1185">Reference proteome</keyword>
<dbReference type="PANTHER" id="PTHR47629:SF4">
    <property type="entry name" value="PAN-3 DOMAIN-CONTAINING PROTEIN"/>
    <property type="match status" value="1"/>
</dbReference>
<comment type="caution">
    <text evidence="4">The sequence shown here is derived from an EMBL/GenBank/DDBJ whole genome shotgun (WGS) entry which is preliminary data.</text>
</comment>
<feature type="chain" id="PRO_5013855353" description="PAN-3 domain-containing protein" evidence="1">
    <location>
        <begin position="19"/>
        <end position="322"/>
    </location>
</feature>
<evidence type="ECO:0000259" key="3">
    <source>
        <dbReference type="SMART" id="SM00605"/>
    </source>
</evidence>
<dbReference type="AlphaFoldDB" id="A0A2G5SAK9"/>
<protein>
    <recommendedName>
        <fullName evidence="6">PAN-3 domain-containing protein</fullName>
    </recommendedName>
</protein>
<dbReference type="Pfam" id="PF08277">
    <property type="entry name" value="PAN_3"/>
    <property type="match status" value="1"/>
</dbReference>
<proteinExistence type="predicted"/>
<dbReference type="SUPFAM" id="SSF56436">
    <property type="entry name" value="C-type lectin-like"/>
    <property type="match status" value="1"/>
</dbReference>
<dbReference type="Gene3D" id="3.10.100.10">
    <property type="entry name" value="Mannose-Binding Protein A, subunit A"/>
    <property type="match status" value="1"/>
</dbReference>
<reference evidence="5" key="1">
    <citation type="submission" date="2017-10" db="EMBL/GenBank/DDBJ databases">
        <title>Rapid genome shrinkage in a self-fertile nematode reveals novel sperm competition proteins.</title>
        <authorList>
            <person name="Yin D."/>
            <person name="Schwarz E.M."/>
            <person name="Thomas C.G."/>
            <person name="Felde R.L."/>
            <person name="Korf I.F."/>
            <person name="Cutter A.D."/>
            <person name="Schartner C.M."/>
            <person name="Ralston E.J."/>
            <person name="Meyer B.J."/>
            <person name="Haag E.S."/>
        </authorList>
    </citation>
    <scope>NUCLEOTIDE SEQUENCE [LARGE SCALE GENOMIC DNA]</scope>
    <source>
        <strain evidence="5">JU1422</strain>
    </source>
</reference>
<organism evidence="4 5">
    <name type="scientific">Caenorhabditis nigoni</name>
    <dbReference type="NCBI Taxonomy" id="1611254"/>
    <lineage>
        <taxon>Eukaryota</taxon>
        <taxon>Metazoa</taxon>
        <taxon>Ecdysozoa</taxon>
        <taxon>Nematoda</taxon>
        <taxon>Chromadorea</taxon>
        <taxon>Rhabditida</taxon>
        <taxon>Rhabditina</taxon>
        <taxon>Rhabditomorpha</taxon>
        <taxon>Rhabditoidea</taxon>
        <taxon>Rhabditidae</taxon>
        <taxon>Peloderinae</taxon>
        <taxon>Caenorhabditis</taxon>
    </lineage>
</organism>
<name>A0A2G5SAK9_9PELO</name>
<dbReference type="CDD" id="cd00037">
    <property type="entry name" value="CLECT"/>
    <property type="match status" value="1"/>
</dbReference>
<feature type="signal peptide" evidence="1">
    <location>
        <begin position="1"/>
        <end position="18"/>
    </location>
</feature>
<dbReference type="SMART" id="SM00034">
    <property type="entry name" value="CLECT"/>
    <property type="match status" value="1"/>
</dbReference>
<keyword evidence="1" id="KW-0732">Signal</keyword>
<accession>A0A2G5SAK9</accession>
<dbReference type="InterPro" id="IPR001304">
    <property type="entry name" value="C-type_lectin-like"/>
</dbReference>
<dbReference type="InterPro" id="IPR006583">
    <property type="entry name" value="PAN-3_domain"/>
</dbReference>
<sequence length="322" mass="36040">MNLRTILLLLLFMAFSMSDKRIFEFYGQPVVIDSTVDHITTDALNETLCAAMCYNLEKCVVAYFHNSTCKLFEYGIVTQIEKLDKTSKKVIALKTNMSREEDCPFIFYMLPLRSEIKDLSAPYTEFLYTIDNETESMMTITYNKTVSCAPGYTKFTRPKTEYCLSLYTSTAGKINYMEAQQICSSQNFSVVAGLENAEERLFATEQGSKTTSPDGYKASMFWVSGIRKSSCFTLSQVQSPECAGIKAFNPTDNWLSTSSGYKWIANNPDGVTELGPTQNCVVLWTEQYPRNLHGLVDDATCTAVNTAYGDARGVLCGRVAGY</sequence>
<feature type="domain" description="PAN-3" evidence="3">
    <location>
        <begin position="3"/>
        <end position="137"/>
    </location>
</feature>
<gene>
    <name evidence="4" type="ORF">B9Z55_028647</name>
</gene>
<dbReference type="PANTHER" id="PTHR47629">
    <property type="entry name" value="C-TYPE LECTIN-RELATED"/>
    <property type="match status" value="1"/>
</dbReference>
<dbReference type="EMBL" id="PDUG01000028">
    <property type="protein sequence ID" value="PIC12087.1"/>
    <property type="molecule type" value="Genomic_DNA"/>
</dbReference>
<evidence type="ECO:0008006" key="6">
    <source>
        <dbReference type="Google" id="ProtNLM"/>
    </source>
</evidence>
<dbReference type="Proteomes" id="UP000230233">
    <property type="component" value="Unassembled WGS sequence"/>
</dbReference>
<evidence type="ECO:0000313" key="5">
    <source>
        <dbReference type="Proteomes" id="UP000230233"/>
    </source>
</evidence>
<dbReference type="SMART" id="SM00605">
    <property type="entry name" value="CW"/>
    <property type="match status" value="1"/>
</dbReference>
<dbReference type="InterPro" id="IPR016187">
    <property type="entry name" value="CTDL_fold"/>
</dbReference>
<feature type="domain" description="C-type lectin" evidence="2">
    <location>
        <begin position="148"/>
        <end position="317"/>
    </location>
</feature>